<gene>
    <name evidence="1" type="ORF">P872_16140</name>
</gene>
<comment type="caution">
    <text evidence="1">The sequence shown here is derived from an EMBL/GenBank/DDBJ whole genome shotgun (WGS) entry which is preliminary data.</text>
</comment>
<organism evidence="1 2">
    <name type="scientific">Rhodonellum psychrophilum GCM71 = DSM 17998</name>
    <dbReference type="NCBI Taxonomy" id="1123057"/>
    <lineage>
        <taxon>Bacteria</taxon>
        <taxon>Pseudomonadati</taxon>
        <taxon>Bacteroidota</taxon>
        <taxon>Cytophagia</taxon>
        <taxon>Cytophagales</taxon>
        <taxon>Cytophagaceae</taxon>
        <taxon>Rhodonellum</taxon>
    </lineage>
</organism>
<keyword evidence="2" id="KW-1185">Reference proteome</keyword>
<evidence type="ECO:0000313" key="1">
    <source>
        <dbReference type="EMBL" id="ERM83373.1"/>
    </source>
</evidence>
<evidence type="ECO:0000313" key="2">
    <source>
        <dbReference type="Proteomes" id="UP000016843"/>
    </source>
</evidence>
<dbReference type="AlphaFoldDB" id="U5BZY0"/>
<name>U5BZY0_9BACT</name>
<accession>U5BZY0</accession>
<protein>
    <submittedName>
        <fullName evidence="1">Uncharacterized protein</fullName>
    </submittedName>
</protein>
<sequence length="33" mass="3960">MKIKSRIAIKHFGNTLFSMDYFGETTFFHFDTK</sequence>
<proteinExistence type="predicted"/>
<reference evidence="1 2" key="1">
    <citation type="journal article" date="2013" name="Genome Announc.">
        <title>Draft Genome Sequence of the Psychrophilic and Alkaliphilic Rhodonellum psychrophilum Strain GCM71T.</title>
        <authorList>
            <person name="Hauptmann A.L."/>
            <person name="Glaring M.A."/>
            <person name="Hallin P.F."/>
            <person name="Prieme A."/>
            <person name="Stougaard P."/>
        </authorList>
    </citation>
    <scope>NUCLEOTIDE SEQUENCE [LARGE SCALE GENOMIC DNA]</scope>
    <source>
        <strain evidence="1 2">GCM71</strain>
    </source>
</reference>
<dbReference type="Proteomes" id="UP000016843">
    <property type="component" value="Unassembled WGS sequence"/>
</dbReference>
<dbReference type="EMBL" id="AWXR01000014">
    <property type="protein sequence ID" value="ERM83373.1"/>
    <property type="molecule type" value="Genomic_DNA"/>
</dbReference>